<protein>
    <recommendedName>
        <fullName evidence="3">DUF4177 domain-containing protein</fullName>
    </recommendedName>
</protein>
<name>A0A5M6DBG2_9BACT</name>
<reference evidence="1 2" key="1">
    <citation type="submission" date="2019-09" db="EMBL/GenBank/DDBJ databases">
        <title>Genome sequence and assembly of Adhaeribacter sp.</title>
        <authorList>
            <person name="Chhetri G."/>
        </authorList>
    </citation>
    <scope>NUCLEOTIDE SEQUENCE [LARGE SCALE GENOMIC DNA]</scope>
    <source>
        <strain evidence="1 2">DK36</strain>
    </source>
</reference>
<dbReference type="AlphaFoldDB" id="A0A5M6DBG2"/>
<organism evidence="1 2">
    <name type="scientific">Adhaeribacter rhizoryzae</name>
    <dbReference type="NCBI Taxonomy" id="2607907"/>
    <lineage>
        <taxon>Bacteria</taxon>
        <taxon>Pseudomonadati</taxon>
        <taxon>Bacteroidota</taxon>
        <taxon>Cytophagia</taxon>
        <taxon>Cytophagales</taxon>
        <taxon>Hymenobacteraceae</taxon>
        <taxon>Adhaeribacter</taxon>
    </lineage>
</organism>
<evidence type="ECO:0000313" key="2">
    <source>
        <dbReference type="Proteomes" id="UP000323426"/>
    </source>
</evidence>
<dbReference type="EMBL" id="VWSF01000017">
    <property type="protein sequence ID" value="KAA5542485.1"/>
    <property type="molecule type" value="Genomic_DNA"/>
</dbReference>
<keyword evidence="2" id="KW-1185">Reference proteome</keyword>
<proteinExistence type="predicted"/>
<sequence>MKKYKVLTTDSAEAFEIDLNQLAKQGWKVVSANLAQNGSDTLPVYFALLVSNGTDLVLKELMEENTDELNNPENIGLSPSVN</sequence>
<gene>
    <name evidence="1" type="ORF">F0145_18720</name>
</gene>
<comment type="caution">
    <text evidence="1">The sequence shown here is derived from an EMBL/GenBank/DDBJ whole genome shotgun (WGS) entry which is preliminary data.</text>
</comment>
<dbReference type="Proteomes" id="UP000323426">
    <property type="component" value="Unassembled WGS sequence"/>
</dbReference>
<accession>A0A5M6DBG2</accession>
<dbReference type="RefSeq" id="WP_150090793.1">
    <property type="nucleotide sequence ID" value="NZ_VWSF01000017.1"/>
</dbReference>
<evidence type="ECO:0000313" key="1">
    <source>
        <dbReference type="EMBL" id="KAA5542485.1"/>
    </source>
</evidence>
<evidence type="ECO:0008006" key="3">
    <source>
        <dbReference type="Google" id="ProtNLM"/>
    </source>
</evidence>